<keyword evidence="2 4" id="KW-0863">Zinc-finger</keyword>
<dbReference type="GO" id="GO:0061188">
    <property type="term" value="P:negative regulation of rDNA heterochromatin formation"/>
    <property type="evidence" value="ECO:0007669"/>
    <property type="project" value="TreeGrafter"/>
</dbReference>
<feature type="compositionally biased region" description="Basic and acidic residues" evidence="5">
    <location>
        <begin position="31"/>
        <end position="41"/>
    </location>
</feature>
<keyword evidence="8" id="KW-1185">Reference proteome</keyword>
<accession>A0A317T278</accession>
<dbReference type="PROSITE" id="PS01359">
    <property type="entry name" value="ZF_PHD_1"/>
    <property type="match status" value="1"/>
</dbReference>
<protein>
    <recommendedName>
        <fullName evidence="6">PHD-type domain-containing protein</fullName>
    </recommendedName>
</protein>
<evidence type="ECO:0000256" key="4">
    <source>
        <dbReference type="PROSITE-ProRule" id="PRU00146"/>
    </source>
</evidence>
<dbReference type="InterPro" id="IPR053051">
    <property type="entry name" value="HDAC_complex_subunit"/>
</dbReference>
<dbReference type="STRING" id="42249.A0A317T278"/>
<dbReference type="GO" id="GO:0061186">
    <property type="term" value="P:negative regulation of silent mating-type cassette heterochromatin formation"/>
    <property type="evidence" value="ECO:0007669"/>
    <property type="project" value="TreeGrafter"/>
</dbReference>
<evidence type="ECO:0000256" key="2">
    <source>
        <dbReference type="ARBA" id="ARBA00022771"/>
    </source>
</evidence>
<comment type="caution">
    <text evidence="7">The sequence shown here is derived from an EMBL/GenBank/DDBJ whole genome shotgun (WGS) entry which is preliminary data.</text>
</comment>
<dbReference type="SUPFAM" id="SSF57903">
    <property type="entry name" value="FYVE/PHD zinc finger"/>
    <property type="match status" value="1"/>
</dbReference>
<dbReference type="InterPro" id="IPR001965">
    <property type="entry name" value="Znf_PHD"/>
</dbReference>
<evidence type="ECO:0000256" key="3">
    <source>
        <dbReference type="ARBA" id="ARBA00022833"/>
    </source>
</evidence>
<dbReference type="Pfam" id="PF20826">
    <property type="entry name" value="PHD_5"/>
    <property type="match status" value="1"/>
</dbReference>
<dbReference type="AlphaFoldDB" id="A0A317T278"/>
<feature type="compositionally biased region" description="Gly residues" evidence="5">
    <location>
        <begin position="129"/>
        <end position="139"/>
    </location>
</feature>
<dbReference type="Gene3D" id="3.30.40.10">
    <property type="entry name" value="Zinc/RING finger domain, C3HC4 (zinc finger)"/>
    <property type="match status" value="1"/>
</dbReference>
<evidence type="ECO:0000256" key="1">
    <source>
        <dbReference type="ARBA" id="ARBA00022723"/>
    </source>
</evidence>
<dbReference type="GO" id="GO:0033698">
    <property type="term" value="C:Rpd3L complex"/>
    <property type="evidence" value="ECO:0007669"/>
    <property type="project" value="TreeGrafter"/>
</dbReference>
<feature type="region of interest" description="Disordered" evidence="5">
    <location>
        <begin position="108"/>
        <end position="139"/>
    </location>
</feature>
<evidence type="ECO:0000259" key="6">
    <source>
        <dbReference type="PROSITE" id="PS50016"/>
    </source>
</evidence>
<dbReference type="GO" id="GO:0070210">
    <property type="term" value="C:Rpd3L-Expanded complex"/>
    <property type="evidence" value="ECO:0007669"/>
    <property type="project" value="TreeGrafter"/>
</dbReference>
<evidence type="ECO:0000313" key="8">
    <source>
        <dbReference type="Proteomes" id="UP000246991"/>
    </source>
</evidence>
<organism evidence="7 8">
    <name type="scientific">Tuber magnatum</name>
    <name type="common">white Piedmont truffle</name>
    <dbReference type="NCBI Taxonomy" id="42249"/>
    <lineage>
        <taxon>Eukaryota</taxon>
        <taxon>Fungi</taxon>
        <taxon>Dikarya</taxon>
        <taxon>Ascomycota</taxon>
        <taxon>Pezizomycotina</taxon>
        <taxon>Pezizomycetes</taxon>
        <taxon>Pezizales</taxon>
        <taxon>Tuberaceae</taxon>
        <taxon>Tuber</taxon>
    </lineage>
</organism>
<keyword evidence="1" id="KW-0479">Metal-binding</keyword>
<dbReference type="PROSITE" id="PS50016">
    <property type="entry name" value="ZF_PHD_2"/>
    <property type="match status" value="1"/>
</dbReference>
<sequence length="139" mass="15245">MAEPRRSVRSTKGVNSRLSEGRVTPPPQSESPKDEAEEKGGADDIIRCVCGATEEDEDDDRMMIQCEGCDAWQHTACVGIAKKNIPKVYFCEVCSPEHHQPLLAQMAKGEKPWEKRPGGRRAKWPKGPKGTGGAKGTKK</sequence>
<dbReference type="PANTHER" id="PTHR47793">
    <property type="entry name" value="HISTONE DEACETYLASE COMPLEX SUBUNIT CTI6"/>
    <property type="match status" value="1"/>
</dbReference>
<evidence type="ECO:0000256" key="5">
    <source>
        <dbReference type="SAM" id="MobiDB-lite"/>
    </source>
</evidence>
<dbReference type="PANTHER" id="PTHR47793:SF1">
    <property type="entry name" value="HISTONE DEACETYLASE COMPLEX SUBUNIT CTI6"/>
    <property type="match status" value="1"/>
</dbReference>
<keyword evidence="3" id="KW-0862">Zinc</keyword>
<feature type="compositionally biased region" description="Basic and acidic residues" evidence="5">
    <location>
        <begin position="108"/>
        <end position="117"/>
    </location>
</feature>
<proteinExistence type="predicted"/>
<feature type="domain" description="PHD-type" evidence="6">
    <location>
        <begin position="45"/>
        <end position="97"/>
    </location>
</feature>
<reference evidence="7 8" key="1">
    <citation type="submission" date="2018-03" db="EMBL/GenBank/DDBJ databases">
        <title>Genomes of Pezizomycetes fungi and the evolution of truffles.</title>
        <authorList>
            <person name="Murat C."/>
            <person name="Payen T."/>
            <person name="Noel B."/>
            <person name="Kuo A."/>
            <person name="Martin F.M."/>
        </authorList>
    </citation>
    <scope>NUCLEOTIDE SEQUENCE [LARGE SCALE GENOMIC DNA]</scope>
    <source>
        <strain evidence="7">091103-1</strain>
    </source>
</reference>
<evidence type="ECO:0000313" key="7">
    <source>
        <dbReference type="EMBL" id="PWW80802.1"/>
    </source>
</evidence>
<gene>
    <name evidence="7" type="ORF">C7212DRAFT_274171</name>
</gene>
<dbReference type="Proteomes" id="UP000246991">
    <property type="component" value="Unassembled WGS sequence"/>
</dbReference>
<dbReference type="EMBL" id="PYWC01000001">
    <property type="protein sequence ID" value="PWW80802.1"/>
    <property type="molecule type" value="Genomic_DNA"/>
</dbReference>
<feature type="non-terminal residue" evidence="7">
    <location>
        <position position="139"/>
    </location>
</feature>
<dbReference type="GO" id="GO:0008270">
    <property type="term" value="F:zinc ion binding"/>
    <property type="evidence" value="ECO:0007669"/>
    <property type="project" value="UniProtKB-KW"/>
</dbReference>
<feature type="region of interest" description="Disordered" evidence="5">
    <location>
        <begin position="1"/>
        <end position="41"/>
    </location>
</feature>
<dbReference type="OrthoDB" id="79252at2759"/>
<name>A0A317T278_9PEZI</name>
<dbReference type="InterPro" id="IPR013083">
    <property type="entry name" value="Znf_RING/FYVE/PHD"/>
</dbReference>
<dbReference type="SMART" id="SM00249">
    <property type="entry name" value="PHD"/>
    <property type="match status" value="1"/>
</dbReference>
<dbReference type="InterPro" id="IPR019787">
    <property type="entry name" value="Znf_PHD-finger"/>
</dbReference>
<dbReference type="InterPro" id="IPR011011">
    <property type="entry name" value="Znf_FYVE_PHD"/>
</dbReference>
<dbReference type="InterPro" id="IPR019786">
    <property type="entry name" value="Zinc_finger_PHD-type_CS"/>
</dbReference>